<feature type="compositionally biased region" description="Polar residues" evidence="5">
    <location>
        <begin position="287"/>
        <end position="298"/>
    </location>
</feature>
<evidence type="ECO:0000256" key="1">
    <source>
        <dbReference type="ARBA" id="ARBA00004167"/>
    </source>
</evidence>
<organism evidence="7 8">
    <name type="scientific">Elsinoe australis</name>
    <dbReference type="NCBI Taxonomy" id="40998"/>
    <lineage>
        <taxon>Eukaryota</taxon>
        <taxon>Fungi</taxon>
        <taxon>Dikarya</taxon>
        <taxon>Ascomycota</taxon>
        <taxon>Pezizomycotina</taxon>
        <taxon>Dothideomycetes</taxon>
        <taxon>Dothideomycetidae</taxon>
        <taxon>Myriangiales</taxon>
        <taxon>Elsinoaceae</taxon>
        <taxon>Elsinoe</taxon>
    </lineage>
</organism>
<comment type="subcellular location">
    <subcellularLocation>
        <location evidence="1">Membrane</location>
        <topology evidence="1">Single-pass membrane protein</topology>
    </subcellularLocation>
</comment>
<dbReference type="PANTHER" id="PTHR15549:SF30">
    <property type="entry name" value="MID2 DOMAIN-CONTAINING PROTEIN"/>
    <property type="match status" value="1"/>
</dbReference>
<keyword evidence="8" id="KW-1185">Reference proteome</keyword>
<dbReference type="InterPro" id="IPR051694">
    <property type="entry name" value="Immunoregulatory_rcpt-like"/>
</dbReference>
<dbReference type="GO" id="GO:0016020">
    <property type="term" value="C:membrane"/>
    <property type="evidence" value="ECO:0007669"/>
    <property type="project" value="UniProtKB-SubCell"/>
</dbReference>
<keyword evidence="7" id="KW-0675">Receptor</keyword>
<name>A0A2P8A5G8_9PEZI</name>
<gene>
    <name evidence="7" type="ORF">B9Z65_4585</name>
</gene>
<protein>
    <submittedName>
        <fullName evidence="7">TNF receptor-associated factor 6</fullName>
    </submittedName>
</protein>
<feature type="compositionally biased region" description="Low complexity" evidence="5">
    <location>
        <begin position="47"/>
        <end position="122"/>
    </location>
</feature>
<evidence type="ECO:0000256" key="3">
    <source>
        <dbReference type="ARBA" id="ARBA00022989"/>
    </source>
</evidence>
<dbReference type="OrthoDB" id="3692311at2759"/>
<evidence type="ECO:0000256" key="4">
    <source>
        <dbReference type="ARBA" id="ARBA00023136"/>
    </source>
</evidence>
<feature type="region of interest" description="Disordered" evidence="5">
    <location>
        <begin position="282"/>
        <end position="361"/>
    </location>
</feature>
<proteinExistence type="predicted"/>
<evidence type="ECO:0000256" key="5">
    <source>
        <dbReference type="SAM" id="MobiDB-lite"/>
    </source>
</evidence>
<evidence type="ECO:0000313" key="7">
    <source>
        <dbReference type="EMBL" id="PSK55707.1"/>
    </source>
</evidence>
<accession>A0A2P8A5G8</accession>
<dbReference type="EMBL" id="NHZQ01000066">
    <property type="protein sequence ID" value="PSK55707.1"/>
    <property type="molecule type" value="Genomic_DNA"/>
</dbReference>
<comment type="caution">
    <text evidence="7">The sequence shown here is derived from an EMBL/GenBank/DDBJ whole genome shotgun (WGS) entry which is preliminary data.</text>
</comment>
<dbReference type="AlphaFoldDB" id="A0A2P8A5G8"/>
<feature type="transmembrane region" description="Helical" evidence="6">
    <location>
        <begin position="143"/>
        <end position="167"/>
    </location>
</feature>
<feature type="region of interest" description="Disordered" evidence="5">
    <location>
        <begin position="37"/>
        <end position="140"/>
    </location>
</feature>
<dbReference type="Proteomes" id="UP000243723">
    <property type="component" value="Unassembled WGS sequence"/>
</dbReference>
<evidence type="ECO:0000313" key="8">
    <source>
        <dbReference type="Proteomes" id="UP000243723"/>
    </source>
</evidence>
<feature type="compositionally biased region" description="Polar residues" evidence="5">
    <location>
        <begin position="328"/>
        <end position="337"/>
    </location>
</feature>
<evidence type="ECO:0000256" key="2">
    <source>
        <dbReference type="ARBA" id="ARBA00022692"/>
    </source>
</evidence>
<sequence length="446" mass="47278">MELLHIRQDCPAGFNFYSCGNGFRGCCSVEPCNPNSTCPNDKKPANSQTTTRSSAPPTTSSNRPSPSTIRTTLTQTSTGRSTSSDTSTDSTSTSTTASSDASTSPTSGTSTTNTATPISTSGPQTKTQAPTPSDGNSGPNKGLIAGSTVGGVVVLLLLIALMCLLLIRRRKKANQMHQATLERRESMRPMESDDKHGTFAPFGGFYRGVKTFHQLPDTPRPKNEREAGVNDPLTPERHSYRVVNADPSPVSSPRSLAHHSTIPSINSDPVLIDSQIVNPLIEMPDTSPATSSHHSTINRWGVPAPPHTDSPTLGALAPTVYKPYRPHSGSTSSSTAVNHHPPSLSPGPPSQGAHQNRSSSATGWVEIKNETGPVSPVRHSADARQHVMSWNNHTPAAAMSPPNSLSPTMDPHDSISPIEAPTETTRLQSGEEGKRNSGEAGRSWGR</sequence>
<feature type="compositionally biased region" description="Polar residues" evidence="5">
    <location>
        <begin position="123"/>
        <end position="139"/>
    </location>
</feature>
<feature type="region of interest" description="Disordered" evidence="5">
    <location>
        <begin position="215"/>
        <end position="234"/>
    </location>
</feature>
<keyword evidence="4 6" id="KW-0472">Membrane</keyword>
<dbReference type="STRING" id="40998.A0A2P8A5G8"/>
<feature type="compositionally biased region" description="Polar residues" evidence="5">
    <location>
        <begin position="352"/>
        <end position="361"/>
    </location>
</feature>
<keyword evidence="3 6" id="KW-1133">Transmembrane helix</keyword>
<feature type="compositionally biased region" description="Basic and acidic residues" evidence="5">
    <location>
        <begin position="219"/>
        <end position="234"/>
    </location>
</feature>
<evidence type="ECO:0000256" key="6">
    <source>
        <dbReference type="SAM" id="Phobius"/>
    </source>
</evidence>
<reference evidence="7 8" key="1">
    <citation type="submission" date="2017-05" db="EMBL/GenBank/DDBJ databases">
        <title>Draft genome sequence of Elsinoe australis.</title>
        <authorList>
            <person name="Cheng Q."/>
        </authorList>
    </citation>
    <scope>NUCLEOTIDE SEQUENCE [LARGE SCALE GENOMIC DNA]</scope>
    <source>
        <strain evidence="7 8">NL1</strain>
    </source>
</reference>
<dbReference type="PANTHER" id="PTHR15549">
    <property type="entry name" value="PAIRED IMMUNOGLOBULIN-LIKE TYPE 2 RECEPTOR"/>
    <property type="match status" value="1"/>
</dbReference>
<feature type="region of interest" description="Disordered" evidence="5">
    <location>
        <begin position="393"/>
        <end position="446"/>
    </location>
</feature>
<dbReference type="GO" id="GO:0071944">
    <property type="term" value="C:cell periphery"/>
    <property type="evidence" value="ECO:0007669"/>
    <property type="project" value="UniProtKB-ARBA"/>
</dbReference>
<keyword evidence="2 6" id="KW-0812">Transmembrane</keyword>